<dbReference type="EMBL" id="SRMF01000003">
    <property type="protein sequence ID" value="TGG93384.1"/>
    <property type="molecule type" value="Genomic_DNA"/>
</dbReference>
<feature type="transmembrane region" description="Helical" evidence="7">
    <location>
        <begin position="135"/>
        <end position="160"/>
    </location>
</feature>
<feature type="transmembrane region" description="Helical" evidence="7">
    <location>
        <begin position="172"/>
        <end position="193"/>
    </location>
</feature>
<comment type="caution">
    <text evidence="8">The sequence shown here is derived from an EMBL/GenBank/DDBJ whole genome shotgun (WGS) entry which is preliminary data.</text>
</comment>
<dbReference type="AlphaFoldDB" id="A0A4Z0W6G1"/>
<feature type="transmembrane region" description="Helical" evidence="7">
    <location>
        <begin position="199"/>
        <end position="218"/>
    </location>
</feature>
<feature type="transmembrane region" description="Helical" evidence="7">
    <location>
        <begin position="63"/>
        <end position="87"/>
    </location>
</feature>
<accession>A0A4Z0W6G1</accession>
<evidence type="ECO:0000256" key="2">
    <source>
        <dbReference type="ARBA" id="ARBA00022448"/>
    </source>
</evidence>
<keyword evidence="3" id="KW-1003">Cell membrane</keyword>
<name>A0A4Z0W6G1_9GAMM</name>
<evidence type="ECO:0000256" key="1">
    <source>
        <dbReference type="ARBA" id="ARBA00004141"/>
    </source>
</evidence>
<dbReference type="Proteomes" id="UP000297475">
    <property type="component" value="Unassembled WGS sequence"/>
</dbReference>
<keyword evidence="5 7" id="KW-1133">Transmembrane helix</keyword>
<dbReference type="OrthoDB" id="9810457at2"/>
<protein>
    <recommendedName>
        <fullName evidence="10">AEC family transporter</fullName>
    </recommendedName>
</protein>
<feature type="transmembrane region" description="Helical" evidence="7">
    <location>
        <begin position="230"/>
        <end position="253"/>
    </location>
</feature>
<evidence type="ECO:0000256" key="7">
    <source>
        <dbReference type="SAM" id="Phobius"/>
    </source>
</evidence>
<dbReference type="InterPro" id="IPR004776">
    <property type="entry name" value="Mem_transp_PIN-like"/>
</dbReference>
<proteinExistence type="predicted"/>
<dbReference type="RefSeq" id="WP_135483093.1">
    <property type="nucleotide sequence ID" value="NZ_SRMF01000003.1"/>
</dbReference>
<keyword evidence="6 7" id="KW-0472">Membrane</keyword>
<gene>
    <name evidence="8" type="ORF">E4656_10050</name>
</gene>
<keyword evidence="4 7" id="KW-0812">Transmembrane</keyword>
<dbReference type="GO" id="GO:0016020">
    <property type="term" value="C:membrane"/>
    <property type="evidence" value="ECO:0007669"/>
    <property type="project" value="UniProtKB-SubCell"/>
</dbReference>
<evidence type="ECO:0000313" key="9">
    <source>
        <dbReference type="Proteomes" id="UP000297475"/>
    </source>
</evidence>
<evidence type="ECO:0000256" key="5">
    <source>
        <dbReference type="ARBA" id="ARBA00022989"/>
    </source>
</evidence>
<comment type="subcellular location">
    <subcellularLocation>
        <location evidence="1">Membrane</location>
        <topology evidence="1">Multi-pass membrane protein</topology>
    </subcellularLocation>
</comment>
<evidence type="ECO:0008006" key="10">
    <source>
        <dbReference type="Google" id="ProtNLM"/>
    </source>
</evidence>
<evidence type="ECO:0000256" key="6">
    <source>
        <dbReference type="ARBA" id="ARBA00023136"/>
    </source>
</evidence>
<reference evidence="8 9" key="1">
    <citation type="submission" date="2019-04" db="EMBL/GenBank/DDBJ databases">
        <title>Natronospirillum operosus gen. nov., sp. nov., a haloalkaliphilic satellite isolated from decaying biomass of laboratory culture of cyanobacterium Geitlerinema sp. and proposal of Natronospirillaceae fam. nov. and Saccharospirillaceae fam. nov.</title>
        <authorList>
            <person name="Kevbrin V."/>
            <person name="Boltyanskaya Y."/>
            <person name="Koziaeva V."/>
            <person name="Grouzdev D.S."/>
            <person name="Park M."/>
            <person name="Cho J."/>
        </authorList>
    </citation>
    <scope>NUCLEOTIDE SEQUENCE [LARGE SCALE GENOMIC DNA]</scope>
    <source>
        <strain evidence="8 9">G-116</strain>
    </source>
</reference>
<feature type="transmembrane region" description="Helical" evidence="7">
    <location>
        <begin position="94"/>
        <end position="115"/>
    </location>
</feature>
<keyword evidence="9" id="KW-1185">Reference proteome</keyword>
<sequence length="317" mass="33791">MQLFAITAPIFLVVVLGMLTAHRHWLGDQAGPVLGNFVMRFALPATLFTTLSRVPASEIIEPAFMLAYGGSGLLTALLVIGVASLLMGRDRIQALLQGFGSIMPNTLFFGLPIAMQYFPETPGNAFAMAVLTENLLFFTPFLLALQVTAAGPGGSIGAAIRQVGVQLMRSPIILAIIAGVLVSSLAIPVPLVLAEAIDLVARASAAIALFAVGFAIARSSVNLRGQERDLILVVGAKLIVQPLITLLLVLFVVPDFDPVLQFSAVLLSSMPMFSIYPIIGARYGHERDTLLALMVAVVLSFLTITGWLWVLSRLLQV</sequence>
<dbReference type="GO" id="GO:0055085">
    <property type="term" value="P:transmembrane transport"/>
    <property type="evidence" value="ECO:0007669"/>
    <property type="project" value="InterPro"/>
</dbReference>
<feature type="transmembrane region" description="Helical" evidence="7">
    <location>
        <begin position="259"/>
        <end position="279"/>
    </location>
</feature>
<dbReference type="PANTHER" id="PTHR36838:SF3">
    <property type="entry name" value="TRANSPORTER AUXIN EFFLUX CARRIER EC FAMILY"/>
    <property type="match status" value="1"/>
</dbReference>
<dbReference type="Pfam" id="PF03547">
    <property type="entry name" value="Mem_trans"/>
    <property type="match status" value="2"/>
</dbReference>
<evidence type="ECO:0000313" key="8">
    <source>
        <dbReference type="EMBL" id="TGG93384.1"/>
    </source>
</evidence>
<feature type="transmembrane region" description="Helical" evidence="7">
    <location>
        <begin position="33"/>
        <end position="51"/>
    </location>
</feature>
<feature type="transmembrane region" description="Helical" evidence="7">
    <location>
        <begin position="291"/>
        <end position="310"/>
    </location>
</feature>
<dbReference type="PANTHER" id="PTHR36838">
    <property type="entry name" value="AUXIN EFFLUX CARRIER FAMILY PROTEIN"/>
    <property type="match status" value="1"/>
</dbReference>
<evidence type="ECO:0000256" key="4">
    <source>
        <dbReference type="ARBA" id="ARBA00022692"/>
    </source>
</evidence>
<evidence type="ECO:0000256" key="3">
    <source>
        <dbReference type="ARBA" id="ARBA00022475"/>
    </source>
</evidence>
<organism evidence="8 9">
    <name type="scientific">Natronospirillum operosum</name>
    <dbReference type="NCBI Taxonomy" id="2759953"/>
    <lineage>
        <taxon>Bacteria</taxon>
        <taxon>Pseudomonadati</taxon>
        <taxon>Pseudomonadota</taxon>
        <taxon>Gammaproteobacteria</taxon>
        <taxon>Oceanospirillales</taxon>
        <taxon>Natronospirillaceae</taxon>
        <taxon>Natronospirillum</taxon>
    </lineage>
</organism>
<feature type="transmembrane region" description="Helical" evidence="7">
    <location>
        <begin position="6"/>
        <end position="26"/>
    </location>
</feature>
<keyword evidence="2" id="KW-0813">Transport</keyword>